<organism evidence="2">
    <name type="scientific">Culicoides sonorensis</name>
    <name type="common">Biting midge</name>
    <dbReference type="NCBI Taxonomy" id="179676"/>
    <lineage>
        <taxon>Eukaryota</taxon>
        <taxon>Metazoa</taxon>
        <taxon>Ecdysozoa</taxon>
        <taxon>Arthropoda</taxon>
        <taxon>Hexapoda</taxon>
        <taxon>Insecta</taxon>
        <taxon>Pterygota</taxon>
        <taxon>Neoptera</taxon>
        <taxon>Endopterygota</taxon>
        <taxon>Diptera</taxon>
        <taxon>Nematocera</taxon>
        <taxon>Chironomoidea</taxon>
        <taxon>Ceratopogonidae</taxon>
        <taxon>Ceratopogoninae</taxon>
        <taxon>Culicoides</taxon>
        <taxon>Monoculicoides</taxon>
    </lineage>
</organism>
<reference evidence="3" key="2">
    <citation type="submission" date="2018-07" db="EMBL/GenBank/DDBJ databases">
        <authorList>
            <person name="Quirk P.G."/>
            <person name="Krulwich T.A."/>
        </authorList>
    </citation>
    <scope>NUCLEOTIDE SEQUENCE</scope>
</reference>
<dbReference type="GO" id="GO:0005813">
    <property type="term" value="C:centrosome"/>
    <property type="evidence" value="ECO:0007669"/>
    <property type="project" value="TreeGrafter"/>
</dbReference>
<dbReference type="EMBL" id="UFQT01000086">
    <property type="protein sequence ID" value="SSX19458.1"/>
    <property type="molecule type" value="Genomic_DNA"/>
</dbReference>
<dbReference type="InterPro" id="IPR019734">
    <property type="entry name" value="TPR_rpt"/>
</dbReference>
<dbReference type="GO" id="GO:0007288">
    <property type="term" value="P:sperm axoneme assembly"/>
    <property type="evidence" value="ECO:0007669"/>
    <property type="project" value="TreeGrafter"/>
</dbReference>
<dbReference type="EMBL" id="UFQS01000086">
    <property type="protein sequence ID" value="SSW99076.1"/>
    <property type="molecule type" value="Genomic_DNA"/>
</dbReference>
<dbReference type="GO" id="GO:0070286">
    <property type="term" value="P:axonemal dynein complex assembly"/>
    <property type="evidence" value="ECO:0007669"/>
    <property type="project" value="TreeGrafter"/>
</dbReference>
<protein>
    <submittedName>
        <fullName evidence="2">CSON014793 protein</fullName>
    </submittedName>
</protein>
<evidence type="ECO:0000313" key="3">
    <source>
        <dbReference type="EMBL" id="SSX19458.1"/>
    </source>
</evidence>
<feature type="compositionally biased region" description="Polar residues" evidence="1">
    <location>
        <begin position="239"/>
        <end position="257"/>
    </location>
</feature>
<dbReference type="OMA" id="WIALENC"/>
<dbReference type="PANTHER" id="PTHR46540">
    <property type="entry name" value="TETRATRICOPEPTIDE REPEAT PROTEIN 12"/>
    <property type="match status" value="1"/>
</dbReference>
<evidence type="ECO:0000256" key="1">
    <source>
        <dbReference type="SAM" id="MobiDB-lite"/>
    </source>
</evidence>
<gene>
    <name evidence="2" type="primary">CSON014793</name>
</gene>
<dbReference type="Pfam" id="PF13414">
    <property type="entry name" value="TPR_11"/>
    <property type="match status" value="1"/>
</dbReference>
<dbReference type="AlphaFoldDB" id="A0A336K2C2"/>
<dbReference type="PANTHER" id="PTHR46540:SF1">
    <property type="entry name" value="TETRATRICOPEPTIDE REPEAT PROTEIN 12"/>
    <property type="match status" value="1"/>
</dbReference>
<dbReference type="SUPFAM" id="SSF48452">
    <property type="entry name" value="TPR-like"/>
    <property type="match status" value="1"/>
</dbReference>
<name>A0A336K2C2_CULSO</name>
<dbReference type="Gene3D" id="1.25.40.10">
    <property type="entry name" value="Tetratricopeptide repeat domain"/>
    <property type="match status" value="1"/>
</dbReference>
<dbReference type="SMART" id="SM00028">
    <property type="entry name" value="TPR"/>
    <property type="match status" value="3"/>
</dbReference>
<dbReference type="GO" id="GO:0005737">
    <property type="term" value="C:cytoplasm"/>
    <property type="evidence" value="ECO:0007669"/>
    <property type="project" value="TreeGrafter"/>
</dbReference>
<reference evidence="2" key="1">
    <citation type="submission" date="2018-04" db="EMBL/GenBank/DDBJ databases">
        <authorList>
            <person name="Go L.Y."/>
            <person name="Mitchell J.A."/>
        </authorList>
    </citation>
    <scope>NUCLEOTIDE SEQUENCE</scope>
    <source>
        <tissue evidence="2">Whole organism</tissue>
    </source>
</reference>
<accession>A0A336K2C2</accession>
<dbReference type="InterPro" id="IPR011990">
    <property type="entry name" value="TPR-like_helical_dom_sf"/>
</dbReference>
<sequence length="257" mass="29440">MLSNEDEEELRGFEARVDEVMGILNMMQSNVKKDSEAAIEMADKFLNGTPGIQDINIDDCIVRVTQDRTVINKSACHSKDSPEQDGPQTMDQKAFMSVVEADAKKRFKERKEREKVAQGLRKAGNQAFRNGEYEKAINCYNKAIDQIRDCPQLYNNRALTYIRLELYKRAIIDCDFVLDKLDDKNLRAWLYRAKGYYCLGEMRNYEKSILEAKKLNPKDIGFIEDIVSNIEGEKLMPESDTSSETASNDEQTAMDTT</sequence>
<proteinExistence type="predicted"/>
<dbReference type="InterPro" id="IPR043195">
    <property type="entry name" value="TTC12"/>
</dbReference>
<feature type="region of interest" description="Disordered" evidence="1">
    <location>
        <begin position="234"/>
        <end position="257"/>
    </location>
</feature>
<evidence type="ECO:0000313" key="2">
    <source>
        <dbReference type="EMBL" id="SSW99076.1"/>
    </source>
</evidence>
<dbReference type="VEuPathDB" id="VectorBase:CSON014793"/>